<dbReference type="Proteomes" id="UP000018936">
    <property type="component" value="Unassembled WGS sequence"/>
</dbReference>
<reference evidence="1 2" key="1">
    <citation type="journal article" date="2013" name="Proc. Natl. Acad. Sci. U.S.A.">
        <title>The king cobra genome reveals dynamic gene evolution and adaptation in the snake venom system.</title>
        <authorList>
            <person name="Vonk F.J."/>
            <person name="Casewell N.R."/>
            <person name="Henkel C.V."/>
            <person name="Heimberg A.M."/>
            <person name="Jansen H.J."/>
            <person name="McCleary R.J."/>
            <person name="Kerkkamp H.M."/>
            <person name="Vos R.A."/>
            <person name="Guerreiro I."/>
            <person name="Calvete J.J."/>
            <person name="Wuster W."/>
            <person name="Woods A.E."/>
            <person name="Logan J.M."/>
            <person name="Harrison R.A."/>
            <person name="Castoe T.A."/>
            <person name="de Koning A.P."/>
            <person name="Pollock D.D."/>
            <person name="Yandell M."/>
            <person name="Calderon D."/>
            <person name="Renjifo C."/>
            <person name="Currier R.B."/>
            <person name="Salgado D."/>
            <person name="Pla D."/>
            <person name="Sanz L."/>
            <person name="Hyder A.S."/>
            <person name="Ribeiro J.M."/>
            <person name="Arntzen J.W."/>
            <person name="van den Thillart G.E."/>
            <person name="Boetzer M."/>
            <person name="Pirovano W."/>
            <person name="Dirks R.P."/>
            <person name="Spaink H.P."/>
            <person name="Duboule D."/>
            <person name="McGlinn E."/>
            <person name="Kini R.M."/>
            <person name="Richardson M.K."/>
        </authorList>
    </citation>
    <scope>NUCLEOTIDE SEQUENCE</scope>
    <source>
        <tissue evidence="1">Blood</tissue>
    </source>
</reference>
<sequence length="133" mass="14752">MPLVENNNYSLSLGASQNSDELMENSLQLMKSEVGNPCDIIEESPFSQVAQQALNVFRVQEVYCLSNCGNSCCQCGAYLADLFLPYLSSNLEVSSNCNCFLACADIRNSIMQKAVSNYRCLKEYGDMLFILVT</sequence>
<name>V8P648_OPHHA</name>
<dbReference type="AlphaFoldDB" id="V8P648"/>
<protein>
    <submittedName>
        <fullName evidence="1">Uncharacterized protein</fullName>
    </submittedName>
</protein>
<proteinExistence type="predicted"/>
<organism evidence="1 2">
    <name type="scientific">Ophiophagus hannah</name>
    <name type="common">King cobra</name>
    <name type="synonym">Naja hannah</name>
    <dbReference type="NCBI Taxonomy" id="8665"/>
    <lineage>
        <taxon>Eukaryota</taxon>
        <taxon>Metazoa</taxon>
        <taxon>Chordata</taxon>
        <taxon>Craniata</taxon>
        <taxon>Vertebrata</taxon>
        <taxon>Euteleostomi</taxon>
        <taxon>Lepidosauria</taxon>
        <taxon>Squamata</taxon>
        <taxon>Bifurcata</taxon>
        <taxon>Unidentata</taxon>
        <taxon>Episquamata</taxon>
        <taxon>Toxicofera</taxon>
        <taxon>Serpentes</taxon>
        <taxon>Colubroidea</taxon>
        <taxon>Elapidae</taxon>
        <taxon>Elapinae</taxon>
        <taxon>Ophiophagus</taxon>
    </lineage>
</organism>
<feature type="non-terminal residue" evidence="1">
    <location>
        <position position="133"/>
    </location>
</feature>
<accession>V8P648</accession>
<feature type="non-terminal residue" evidence="1">
    <location>
        <position position="1"/>
    </location>
</feature>
<gene>
    <name evidence="1" type="ORF">L345_04831</name>
</gene>
<evidence type="ECO:0000313" key="2">
    <source>
        <dbReference type="Proteomes" id="UP000018936"/>
    </source>
</evidence>
<comment type="caution">
    <text evidence="1">The sequence shown here is derived from an EMBL/GenBank/DDBJ whole genome shotgun (WGS) entry which is preliminary data.</text>
</comment>
<dbReference type="EMBL" id="AZIM01000777">
    <property type="protein sequence ID" value="ETE69367.1"/>
    <property type="molecule type" value="Genomic_DNA"/>
</dbReference>
<keyword evidence="2" id="KW-1185">Reference proteome</keyword>
<evidence type="ECO:0000313" key="1">
    <source>
        <dbReference type="EMBL" id="ETE69367.1"/>
    </source>
</evidence>